<dbReference type="Proteomes" id="UP000241899">
    <property type="component" value="Unassembled WGS sequence"/>
</dbReference>
<proteinExistence type="predicted"/>
<gene>
    <name evidence="3" type="ORF">C5F46_07210</name>
</gene>
<evidence type="ECO:0000313" key="4">
    <source>
        <dbReference type="Proteomes" id="UP000241899"/>
    </source>
</evidence>
<feature type="signal peptide" evidence="1">
    <location>
        <begin position="1"/>
        <end position="24"/>
    </location>
</feature>
<evidence type="ECO:0000256" key="1">
    <source>
        <dbReference type="SAM" id="SignalP"/>
    </source>
</evidence>
<dbReference type="AlphaFoldDB" id="A0A2T4JJ52"/>
<reference evidence="3 4" key="1">
    <citation type="submission" date="2018-03" db="EMBL/GenBank/DDBJ databases">
        <title>Rhodobacter veldkampii.</title>
        <authorList>
            <person name="Meyer T.E."/>
            <person name="Miller S."/>
            <person name="Lodha T."/>
            <person name="Gandham S."/>
            <person name="Chintalapati S."/>
            <person name="Chintalapati V.R."/>
        </authorList>
    </citation>
    <scope>NUCLEOTIDE SEQUENCE [LARGE SCALE GENOMIC DNA]</scope>
    <source>
        <strain evidence="3 4">DSM 11550</strain>
    </source>
</reference>
<dbReference type="RefSeq" id="WP_107324686.1">
    <property type="nucleotide sequence ID" value="NZ_NHSP01000087.1"/>
</dbReference>
<evidence type="ECO:0000313" key="3">
    <source>
        <dbReference type="EMBL" id="PTE17817.1"/>
    </source>
</evidence>
<accession>A0A2T4JJ52</accession>
<keyword evidence="1" id="KW-0732">Signal</keyword>
<dbReference type="Pfam" id="PF11412">
    <property type="entry name" value="DsbD_N"/>
    <property type="match status" value="1"/>
</dbReference>
<protein>
    <recommendedName>
        <fullName evidence="2">Thiol:disulfide interchange protein DsbD N-terminal domain-containing protein</fullName>
    </recommendedName>
</protein>
<evidence type="ECO:0000259" key="2">
    <source>
        <dbReference type="Pfam" id="PF11412"/>
    </source>
</evidence>
<organism evidence="3 4">
    <name type="scientific">Phaeovulum veldkampii DSM 11550</name>
    <dbReference type="NCBI Taxonomy" id="1185920"/>
    <lineage>
        <taxon>Bacteria</taxon>
        <taxon>Pseudomonadati</taxon>
        <taxon>Pseudomonadota</taxon>
        <taxon>Alphaproteobacteria</taxon>
        <taxon>Rhodobacterales</taxon>
        <taxon>Paracoccaceae</taxon>
        <taxon>Phaeovulum</taxon>
    </lineage>
</organism>
<dbReference type="OrthoDB" id="9811036at2"/>
<dbReference type="InterPro" id="IPR028250">
    <property type="entry name" value="DsbDN"/>
</dbReference>
<sequence>MQIFHPALCATLVALHFLATPATADDLPPGMTAAGLRSGWQTATGSHMSALHVQLAGGWKTYWRAPGEAGVPPQFDWAGSDNVASVAVHWPRPQVFETNGMRTVGYRHEMILPLEITPADPTRPVRLSASVEMGICDHICVPVLLDLAAEITGPGAPDPIIAAALKARPEPHPGAARCTLAPIADGMHVRAEIDLPPMGVGEVALIELRGRPVWVSDPVTHRRGGRLISEADMVPDSASPFAVNPDDLVITILGEGGQAIEISGCPG</sequence>
<dbReference type="EMBL" id="PZKF01000013">
    <property type="protein sequence ID" value="PTE17817.1"/>
    <property type="molecule type" value="Genomic_DNA"/>
</dbReference>
<comment type="caution">
    <text evidence="3">The sequence shown here is derived from an EMBL/GenBank/DDBJ whole genome shotgun (WGS) entry which is preliminary data.</text>
</comment>
<keyword evidence="4" id="KW-1185">Reference proteome</keyword>
<feature type="chain" id="PRO_5015772095" description="Thiol:disulfide interchange protein DsbD N-terminal domain-containing protein" evidence="1">
    <location>
        <begin position="25"/>
        <end position="267"/>
    </location>
</feature>
<feature type="domain" description="Thiol:disulfide interchange protein DsbD N-terminal" evidence="2">
    <location>
        <begin position="43"/>
        <end position="143"/>
    </location>
</feature>
<name>A0A2T4JJ52_9RHOB</name>